<feature type="compositionally biased region" description="Basic and acidic residues" evidence="3">
    <location>
        <begin position="307"/>
        <end position="323"/>
    </location>
</feature>
<dbReference type="InterPro" id="IPR006652">
    <property type="entry name" value="Kelch_1"/>
</dbReference>
<feature type="compositionally biased region" description="Gly residues" evidence="3">
    <location>
        <begin position="209"/>
        <end position="218"/>
    </location>
</feature>
<accession>A0A150H318</accession>
<evidence type="ECO:0000256" key="2">
    <source>
        <dbReference type="ARBA" id="ARBA00022737"/>
    </source>
</evidence>
<gene>
    <name evidence="4" type="ORF">GPECTOR_1g508</name>
</gene>
<feature type="compositionally biased region" description="Low complexity" evidence="3">
    <location>
        <begin position="325"/>
        <end position="335"/>
    </location>
</feature>
<dbReference type="AlphaFoldDB" id="A0A150H318"/>
<feature type="region of interest" description="Disordered" evidence="3">
    <location>
        <begin position="165"/>
        <end position="282"/>
    </location>
</feature>
<dbReference type="OrthoDB" id="551871at2759"/>
<feature type="compositionally biased region" description="Pro residues" evidence="3">
    <location>
        <begin position="185"/>
        <end position="197"/>
    </location>
</feature>
<dbReference type="InterPro" id="IPR015915">
    <property type="entry name" value="Kelch-typ_b-propeller"/>
</dbReference>
<evidence type="ECO:0000313" key="4">
    <source>
        <dbReference type="EMBL" id="KXZ56566.1"/>
    </source>
</evidence>
<evidence type="ECO:0000256" key="1">
    <source>
        <dbReference type="ARBA" id="ARBA00022441"/>
    </source>
</evidence>
<dbReference type="PANTHER" id="PTHR46093">
    <property type="entry name" value="ACYL-COA-BINDING DOMAIN-CONTAINING PROTEIN 5"/>
    <property type="match status" value="1"/>
</dbReference>
<feature type="region of interest" description="Disordered" evidence="3">
    <location>
        <begin position="307"/>
        <end position="345"/>
    </location>
</feature>
<dbReference type="STRING" id="33097.A0A150H318"/>
<dbReference type="PANTHER" id="PTHR46093:SF18">
    <property type="entry name" value="FIBRONECTIN TYPE-III DOMAIN-CONTAINING PROTEIN"/>
    <property type="match status" value="1"/>
</dbReference>
<keyword evidence="5" id="KW-1185">Reference proteome</keyword>
<dbReference type="Pfam" id="PF01344">
    <property type="entry name" value="Kelch_1"/>
    <property type="match status" value="1"/>
</dbReference>
<keyword evidence="1" id="KW-0880">Kelch repeat</keyword>
<name>A0A150H318_GONPE</name>
<organism evidence="4 5">
    <name type="scientific">Gonium pectorale</name>
    <name type="common">Green alga</name>
    <dbReference type="NCBI Taxonomy" id="33097"/>
    <lineage>
        <taxon>Eukaryota</taxon>
        <taxon>Viridiplantae</taxon>
        <taxon>Chlorophyta</taxon>
        <taxon>core chlorophytes</taxon>
        <taxon>Chlorophyceae</taxon>
        <taxon>CS clade</taxon>
        <taxon>Chlamydomonadales</taxon>
        <taxon>Volvocaceae</taxon>
        <taxon>Gonium</taxon>
    </lineage>
</organism>
<dbReference type="EMBL" id="LSYV01000002">
    <property type="protein sequence ID" value="KXZ56566.1"/>
    <property type="molecule type" value="Genomic_DNA"/>
</dbReference>
<proteinExistence type="predicted"/>
<dbReference type="SUPFAM" id="SSF117281">
    <property type="entry name" value="Kelch motif"/>
    <property type="match status" value="2"/>
</dbReference>
<feature type="compositionally biased region" description="Gly residues" evidence="3">
    <location>
        <begin position="336"/>
        <end position="345"/>
    </location>
</feature>
<sequence>MTLSAPQPPATPKAGPTIQATHAGYVWSERLELSCDGPDDSPASCPGLVAVAGASPDRIYAVGPVGRHLVLWELQQRAEDGTWLSRRAAREGVPPPARHGYALTSSRDSLFVVGGSEDSALRNDIFLYNTQRATWSMVAAHSNPVPQRSGHAVAGMGPRIYILGGEGEALPAPPAAAAAPEEQEAPPPPPSEPPSAKPGPKAELKVEAEGGGGGGGAVGPAADGEAPEELRRRPTNRAGLAAKGRETMVVRSALTPPPRQPQRLGRVGSRSSQRATPAASAGVSRSLLGDVWCLDLEVATLNKVFDDTDHHPPAPPASRERPSHGSAGATAALNSSGGGGGGGDGDCAASVDGAAAVPPRRKGHSAVPMGDSVIVFGGEGADGSCLSDLWRFDPRVGRWTRMRDARRGAAAPWPGPRAAHAAVALSRSQLLLFGGRDGAGRALGDVWVLGIGPDPQLGLSDSDAMWLRLGVPKGQRLRGSWVMGAIR</sequence>
<comment type="caution">
    <text evidence="4">The sequence shown here is derived from an EMBL/GenBank/DDBJ whole genome shotgun (WGS) entry which is preliminary data.</text>
</comment>
<reference evidence="5" key="1">
    <citation type="journal article" date="2016" name="Nat. Commun.">
        <title>The Gonium pectorale genome demonstrates co-option of cell cycle regulation during the evolution of multicellularity.</title>
        <authorList>
            <person name="Hanschen E.R."/>
            <person name="Marriage T.N."/>
            <person name="Ferris P.J."/>
            <person name="Hamaji T."/>
            <person name="Toyoda A."/>
            <person name="Fujiyama A."/>
            <person name="Neme R."/>
            <person name="Noguchi H."/>
            <person name="Minakuchi Y."/>
            <person name="Suzuki M."/>
            <person name="Kawai-Toyooka H."/>
            <person name="Smith D.R."/>
            <person name="Sparks H."/>
            <person name="Anderson J."/>
            <person name="Bakaric R."/>
            <person name="Luria V."/>
            <person name="Karger A."/>
            <person name="Kirschner M.W."/>
            <person name="Durand P.M."/>
            <person name="Michod R.E."/>
            <person name="Nozaki H."/>
            <person name="Olson B.J."/>
        </authorList>
    </citation>
    <scope>NUCLEOTIDE SEQUENCE [LARGE SCALE GENOMIC DNA]</scope>
    <source>
        <strain evidence="5">NIES-2863</strain>
    </source>
</reference>
<dbReference type="Pfam" id="PF24681">
    <property type="entry name" value="Kelch_KLHDC2_KLHL20_DRC7"/>
    <property type="match status" value="1"/>
</dbReference>
<keyword evidence="2" id="KW-0677">Repeat</keyword>
<dbReference type="Gene3D" id="2.120.10.80">
    <property type="entry name" value="Kelch-type beta propeller"/>
    <property type="match status" value="3"/>
</dbReference>
<evidence type="ECO:0000313" key="5">
    <source>
        <dbReference type="Proteomes" id="UP000075714"/>
    </source>
</evidence>
<evidence type="ECO:0000256" key="3">
    <source>
        <dbReference type="SAM" id="MobiDB-lite"/>
    </source>
</evidence>
<dbReference type="Proteomes" id="UP000075714">
    <property type="component" value="Unassembled WGS sequence"/>
</dbReference>
<protein>
    <submittedName>
        <fullName evidence="4">Uncharacterized protein</fullName>
    </submittedName>
</protein>